<comment type="caution">
    <text evidence="8">The sequence shown here is derived from an EMBL/GenBank/DDBJ whole genome shotgun (WGS) entry which is preliminary data.</text>
</comment>
<dbReference type="GO" id="GO:0016787">
    <property type="term" value="F:hydrolase activity"/>
    <property type="evidence" value="ECO:0007669"/>
    <property type="project" value="UniProtKB-UniRule"/>
</dbReference>
<gene>
    <name evidence="8" type="ORF">BH747_09710</name>
</gene>
<feature type="coiled-coil region" evidence="6">
    <location>
        <begin position="65"/>
        <end position="92"/>
    </location>
</feature>
<dbReference type="SUPFAM" id="SSF52540">
    <property type="entry name" value="P-loop containing nucleoside triphosphate hydrolases"/>
    <property type="match status" value="1"/>
</dbReference>
<keyword evidence="1 5" id="KW-0547">Nucleotide-binding</keyword>
<evidence type="ECO:0000256" key="4">
    <source>
        <dbReference type="ARBA" id="ARBA00022840"/>
    </source>
</evidence>
<keyword evidence="6" id="KW-0175">Coiled coil</keyword>
<dbReference type="Pfam" id="PF00580">
    <property type="entry name" value="UvrD-helicase"/>
    <property type="match status" value="1"/>
</dbReference>
<name>A0A1V8YAA4_9ENTE</name>
<evidence type="ECO:0000259" key="7">
    <source>
        <dbReference type="PROSITE" id="PS51198"/>
    </source>
</evidence>
<dbReference type="GO" id="GO:0005524">
    <property type="term" value="F:ATP binding"/>
    <property type="evidence" value="ECO:0007669"/>
    <property type="project" value="UniProtKB-UniRule"/>
</dbReference>
<evidence type="ECO:0000256" key="3">
    <source>
        <dbReference type="ARBA" id="ARBA00022806"/>
    </source>
</evidence>
<dbReference type="InterPro" id="IPR000212">
    <property type="entry name" value="DNA_helicase_UvrD/REP"/>
</dbReference>
<dbReference type="Gene3D" id="3.40.50.300">
    <property type="entry name" value="P-loop containing nucleotide triphosphate hydrolases"/>
    <property type="match status" value="2"/>
</dbReference>
<dbReference type="InterPro" id="IPR014016">
    <property type="entry name" value="UvrD-like_ATP-bd"/>
</dbReference>
<dbReference type="GO" id="GO:0003677">
    <property type="term" value="F:DNA binding"/>
    <property type="evidence" value="ECO:0007669"/>
    <property type="project" value="InterPro"/>
</dbReference>
<dbReference type="EMBL" id="MJEA01000010">
    <property type="protein sequence ID" value="OQO69539.1"/>
    <property type="molecule type" value="Genomic_DNA"/>
</dbReference>
<dbReference type="AlphaFoldDB" id="A0A1V8YAA4"/>
<dbReference type="GO" id="GO:0043138">
    <property type="term" value="F:3'-5' DNA helicase activity"/>
    <property type="evidence" value="ECO:0007669"/>
    <property type="project" value="TreeGrafter"/>
</dbReference>
<accession>A0A1V8YAA4</accession>
<evidence type="ECO:0000256" key="2">
    <source>
        <dbReference type="ARBA" id="ARBA00022801"/>
    </source>
</evidence>
<proteinExistence type="predicted"/>
<dbReference type="InterPro" id="IPR027417">
    <property type="entry name" value="P-loop_NTPase"/>
</dbReference>
<evidence type="ECO:0000256" key="5">
    <source>
        <dbReference type="PROSITE-ProRule" id="PRU00560"/>
    </source>
</evidence>
<dbReference type="GO" id="GO:0005829">
    <property type="term" value="C:cytosol"/>
    <property type="evidence" value="ECO:0007669"/>
    <property type="project" value="TreeGrafter"/>
</dbReference>
<feature type="binding site" evidence="5">
    <location>
        <begin position="231"/>
        <end position="238"/>
    </location>
    <ligand>
        <name>ATP</name>
        <dbReference type="ChEBI" id="CHEBI:30616"/>
    </ligand>
</feature>
<keyword evidence="4 5" id="KW-0067">ATP-binding</keyword>
<feature type="domain" description="UvrD-like helicase ATP-binding" evidence="7">
    <location>
        <begin position="210"/>
        <end position="576"/>
    </location>
</feature>
<keyword evidence="2 5" id="KW-0378">Hydrolase</keyword>
<dbReference type="STRING" id="112904.BH747_09710"/>
<dbReference type="PANTHER" id="PTHR11070:SF17">
    <property type="entry name" value="DNA HELICASE IV"/>
    <property type="match status" value="1"/>
</dbReference>
<keyword evidence="3 5" id="KW-0347">Helicase</keyword>
<dbReference type="Proteomes" id="UP000192477">
    <property type="component" value="Unassembled WGS sequence"/>
</dbReference>
<dbReference type="PANTHER" id="PTHR11070">
    <property type="entry name" value="UVRD / RECB / PCRA DNA HELICASE FAMILY MEMBER"/>
    <property type="match status" value="1"/>
</dbReference>
<dbReference type="PROSITE" id="PS51198">
    <property type="entry name" value="UVRD_HELICASE_ATP_BIND"/>
    <property type="match status" value="1"/>
</dbReference>
<reference evidence="8 9" key="1">
    <citation type="journal article" date="2017" name="BMC Microbiol.">
        <title>Comparative genomics of Enterococcus spp. isolated from bovine feces.</title>
        <authorList>
            <person name="Beukers A.G."/>
            <person name="Zaheer R."/>
            <person name="Goji N."/>
            <person name="Amoako K.K."/>
            <person name="Chaves A.V."/>
            <person name="Ward M.P."/>
            <person name="McAllister T.A."/>
        </authorList>
    </citation>
    <scope>NUCLEOTIDE SEQUENCE [LARGE SCALE GENOMIC DNA]</scope>
    <source>
        <strain evidence="8 9">F1129D 143</strain>
    </source>
</reference>
<dbReference type="GO" id="GO:0000725">
    <property type="term" value="P:recombinational repair"/>
    <property type="evidence" value="ECO:0007669"/>
    <property type="project" value="TreeGrafter"/>
</dbReference>
<evidence type="ECO:0000313" key="8">
    <source>
        <dbReference type="EMBL" id="OQO69539.1"/>
    </source>
</evidence>
<evidence type="ECO:0000256" key="1">
    <source>
        <dbReference type="ARBA" id="ARBA00022741"/>
    </source>
</evidence>
<sequence>MVNTRKLEEEHLAVVYHQLLEKKAEYEQLLKETNAFGMDSLQTMSEDIRLNFDSYLDNLDTYSMIEMKNREIDQLNIKIQSASESLKKVERLLLNPYFGKIEIDFLDEDTDDKEAFYIGTANFTNSQEETLIYDWRSPIASLFYNNELGRSSYIVNQHSIDVNIHERRQFILKKNQLLHFFDTSVAIQDDVLLDALEQNETSEMKAITATIQSEQNTIIRDTTSKNILVNGVAGSGKTSTIMQRIAYLLYQYRQQLSFDDVLILSPNHQFIDYIAKVLPSLGEKNPLNLTMLQFIGQLFSEPIEQEESYFQRISQERVDEQTEILRSRPFIEQIEQSTSLFTDREDFFLDIKKKDKVVISKEVIKKIYRNTPNYPQLREKLQATKEQLLRYWEERLLKQANSNTIKDQLLSLPEETQQKYFHQLITDESQEQLVIYGKQLLERKYKHITEQLNQMAFIDEHLMLETIYHSYTNQEYVPKVPLTLDEAVARLHIRQTMIEKRTQSETFVLIDEIQDYTSAQLLLLLKVFPKTRFTLVGDENQAIFNSASSFEEIENCFLATNRFVTRYDLVNSYRSTGAITNLFKQYSGEDETMAIVPVRPHGKEPEFFTFTTFDQWVNKINDRQKHLDHENLTVITFDDGDAEALRQTLNVMNKNIQVLPLSLSKGLEFDHVVLYLSKQPTNASRERKKMYTAISRGMKTILITQLDKS</sequence>
<evidence type="ECO:0000313" key="9">
    <source>
        <dbReference type="Proteomes" id="UP000192477"/>
    </source>
</evidence>
<evidence type="ECO:0000256" key="6">
    <source>
        <dbReference type="SAM" id="Coils"/>
    </source>
</evidence>
<dbReference type="RefSeq" id="WP_081184224.1">
    <property type="nucleotide sequence ID" value="NZ_MJEA01000010.1"/>
</dbReference>
<dbReference type="OrthoDB" id="9787585at2"/>
<organism evidence="8 9">
    <name type="scientific">Enterococcus villorum</name>
    <dbReference type="NCBI Taxonomy" id="112904"/>
    <lineage>
        <taxon>Bacteria</taxon>
        <taxon>Bacillati</taxon>
        <taxon>Bacillota</taxon>
        <taxon>Bacilli</taxon>
        <taxon>Lactobacillales</taxon>
        <taxon>Enterococcaceae</taxon>
        <taxon>Enterococcus</taxon>
    </lineage>
</organism>
<protein>
    <recommendedName>
        <fullName evidence="7">UvrD-like helicase ATP-binding domain-containing protein</fullName>
    </recommendedName>
</protein>